<organism evidence="1 2">
    <name type="scientific">Thermithiobacillus plumbiphilus</name>
    <dbReference type="NCBI Taxonomy" id="1729899"/>
    <lineage>
        <taxon>Bacteria</taxon>
        <taxon>Pseudomonadati</taxon>
        <taxon>Pseudomonadota</taxon>
        <taxon>Acidithiobacillia</taxon>
        <taxon>Acidithiobacillales</taxon>
        <taxon>Thermithiobacillaceae</taxon>
        <taxon>Thermithiobacillus</taxon>
    </lineage>
</organism>
<evidence type="ECO:0008006" key="3">
    <source>
        <dbReference type="Google" id="ProtNLM"/>
    </source>
</evidence>
<gene>
    <name evidence="1" type="ORF">WOB96_10900</name>
</gene>
<name>A0ABU9DA69_9PROT</name>
<sequence length="194" mass="21560">MSGRDPKYDSSFDRHMRALLGGLPVSERRIFKPALSRREFLQRGAGWAAGLAVLGSSGFLAWDRYSTPGLVRAAFAHVDEESSLRGILTPWEPVRAALGLGPDSSLPGHLQLCKACRVEGHEAWHLSSYLDQLGFVQTLVFRAGVPTPEPRQGRWQGGYWAFLPRSQPVLLLSSNHTALTFWQNEWLPDNTPPV</sequence>
<dbReference type="RefSeq" id="WP_341371324.1">
    <property type="nucleotide sequence ID" value="NZ_JBBPCO010000010.1"/>
</dbReference>
<protein>
    <recommendedName>
        <fullName evidence="3">Twin-arginine translocation signal domain-containing protein</fullName>
    </recommendedName>
</protein>
<reference evidence="1 2" key="1">
    <citation type="submission" date="2024-04" db="EMBL/GenBank/DDBJ databases">
        <authorList>
            <person name="Abashina T."/>
            <person name="Shaikin A."/>
        </authorList>
    </citation>
    <scope>NUCLEOTIDE SEQUENCE [LARGE SCALE GENOMIC DNA]</scope>
    <source>
        <strain evidence="1 2">AAFK</strain>
    </source>
</reference>
<evidence type="ECO:0000313" key="2">
    <source>
        <dbReference type="Proteomes" id="UP001446205"/>
    </source>
</evidence>
<proteinExistence type="predicted"/>
<evidence type="ECO:0000313" key="1">
    <source>
        <dbReference type="EMBL" id="MEK8090269.1"/>
    </source>
</evidence>
<accession>A0ABU9DA69</accession>
<dbReference type="PROSITE" id="PS51318">
    <property type="entry name" value="TAT"/>
    <property type="match status" value="1"/>
</dbReference>
<dbReference type="Proteomes" id="UP001446205">
    <property type="component" value="Unassembled WGS sequence"/>
</dbReference>
<comment type="caution">
    <text evidence="1">The sequence shown here is derived from an EMBL/GenBank/DDBJ whole genome shotgun (WGS) entry which is preliminary data.</text>
</comment>
<dbReference type="EMBL" id="JBBPCO010000010">
    <property type="protein sequence ID" value="MEK8090269.1"/>
    <property type="molecule type" value="Genomic_DNA"/>
</dbReference>
<keyword evidence="2" id="KW-1185">Reference proteome</keyword>
<dbReference type="InterPro" id="IPR006311">
    <property type="entry name" value="TAT_signal"/>
</dbReference>